<proteinExistence type="predicted"/>
<dbReference type="GO" id="GO:0006508">
    <property type="term" value="P:proteolysis"/>
    <property type="evidence" value="ECO:0007669"/>
    <property type="project" value="UniProtKB-KW"/>
</dbReference>
<dbReference type="InterPro" id="IPR009003">
    <property type="entry name" value="Peptidase_S1_PA"/>
</dbReference>
<organism evidence="2 3">
    <name type="scientific">Myxacorys almedinensis A</name>
    <dbReference type="NCBI Taxonomy" id="2690445"/>
    <lineage>
        <taxon>Bacteria</taxon>
        <taxon>Bacillati</taxon>
        <taxon>Cyanobacteriota</taxon>
        <taxon>Cyanophyceae</taxon>
        <taxon>Leptolyngbyales</taxon>
        <taxon>Leptolyngbyaceae</taxon>
        <taxon>Myxacorys</taxon>
        <taxon>Myxacorys almedinensis</taxon>
    </lineage>
</organism>
<gene>
    <name evidence="2" type="ORF">GS601_08005</name>
</gene>
<dbReference type="Proteomes" id="UP000646053">
    <property type="component" value="Unassembled WGS sequence"/>
</dbReference>
<dbReference type="PANTHER" id="PTHR22939:SF129">
    <property type="entry name" value="SERINE PROTEASE HTRA2, MITOCHONDRIAL"/>
    <property type="match status" value="1"/>
</dbReference>
<dbReference type="SUPFAM" id="SSF50494">
    <property type="entry name" value="Trypsin-like serine proteases"/>
    <property type="match status" value="1"/>
</dbReference>
<dbReference type="InterPro" id="IPR001940">
    <property type="entry name" value="Peptidase_S1C"/>
</dbReference>
<keyword evidence="2" id="KW-0378">Hydrolase</keyword>
<evidence type="ECO:0000256" key="1">
    <source>
        <dbReference type="SAM" id="SignalP"/>
    </source>
</evidence>
<dbReference type="GO" id="GO:0004252">
    <property type="term" value="F:serine-type endopeptidase activity"/>
    <property type="evidence" value="ECO:0007669"/>
    <property type="project" value="InterPro"/>
</dbReference>
<evidence type="ECO:0000313" key="2">
    <source>
        <dbReference type="EMBL" id="NDJ17232.1"/>
    </source>
</evidence>
<dbReference type="PANTHER" id="PTHR22939">
    <property type="entry name" value="SERINE PROTEASE FAMILY S1C HTRA-RELATED"/>
    <property type="match status" value="1"/>
</dbReference>
<dbReference type="EMBL" id="WVIE01000007">
    <property type="protein sequence ID" value="NDJ17232.1"/>
    <property type="molecule type" value="Genomic_DNA"/>
</dbReference>
<sequence>MTSNRFLKKSFASLSLVSAGALSALVGAQVIPVQLQPQRAIAQAPAAIAQVPALPFNSAGDNFVSAVVEKSGAAVVRINSSRSRVTNSGQRSVQGTGSGFITQSNGLVMTNAHVVEGADRVTVTLRDGREFTGRVMGADRQTDVAIVKIEATNLPTVRLANSDQTRPGEWAIAIGNPLGLDNTVTVGIISATERSGRAIGSSRRVTYIQTDAAINPGNSGGPLLNQRGEVVGMNTAILRGAQGLGFAIPINRAQEVATQLLAQSGTLMSSLK</sequence>
<keyword evidence="3" id="KW-1185">Reference proteome</keyword>
<dbReference type="RefSeq" id="WP_162422734.1">
    <property type="nucleotide sequence ID" value="NZ_WVIE01000007.1"/>
</dbReference>
<accession>A0A8J7YZ33</accession>
<dbReference type="PRINTS" id="PR00834">
    <property type="entry name" value="PROTEASES2C"/>
</dbReference>
<protein>
    <submittedName>
        <fullName evidence="2">Trypsin-like serine protease</fullName>
    </submittedName>
</protein>
<reference evidence="2" key="1">
    <citation type="submission" date="2019-12" db="EMBL/GenBank/DDBJ databases">
        <title>High-Quality draft genome sequences of three cyanobacteria isolated from the limestone walls of the Old Cathedral of Coimbra.</title>
        <authorList>
            <person name="Tiago I."/>
            <person name="Soares F."/>
            <person name="Portugal A."/>
        </authorList>
    </citation>
    <scope>NUCLEOTIDE SEQUENCE</scope>
    <source>
        <strain evidence="2">A</strain>
    </source>
</reference>
<feature type="signal peptide" evidence="1">
    <location>
        <begin position="1"/>
        <end position="24"/>
    </location>
</feature>
<keyword evidence="1" id="KW-0732">Signal</keyword>
<feature type="chain" id="PRO_5035227099" evidence="1">
    <location>
        <begin position="25"/>
        <end position="272"/>
    </location>
</feature>
<keyword evidence="2" id="KW-0645">Protease</keyword>
<dbReference type="Gene3D" id="2.40.10.120">
    <property type="match status" value="1"/>
</dbReference>
<comment type="caution">
    <text evidence="2">The sequence shown here is derived from an EMBL/GenBank/DDBJ whole genome shotgun (WGS) entry which is preliminary data.</text>
</comment>
<dbReference type="AlphaFoldDB" id="A0A8J7YZ33"/>
<dbReference type="Pfam" id="PF13365">
    <property type="entry name" value="Trypsin_2"/>
    <property type="match status" value="1"/>
</dbReference>
<evidence type="ECO:0000313" key="3">
    <source>
        <dbReference type="Proteomes" id="UP000646053"/>
    </source>
</evidence>
<name>A0A8J7YZ33_9CYAN</name>